<evidence type="ECO:0000259" key="15">
    <source>
        <dbReference type="Pfam" id="PF18085"/>
    </source>
</evidence>
<evidence type="ECO:0000256" key="10">
    <source>
        <dbReference type="ARBA" id="ARBA00022840"/>
    </source>
</evidence>
<evidence type="ECO:0000313" key="17">
    <source>
        <dbReference type="Proteomes" id="UP000067689"/>
    </source>
</evidence>
<dbReference type="AlphaFoldDB" id="A0A0U4CZU9"/>
<evidence type="ECO:0000256" key="5">
    <source>
        <dbReference type="ARBA" id="ARBA00013882"/>
    </source>
</evidence>
<comment type="subunit">
    <text evidence="3">Monomer.</text>
</comment>
<dbReference type="InterPro" id="IPR040999">
    <property type="entry name" value="Mak_N_cap"/>
</dbReference>
<comment type="pathway">
    <text evidence="1">Glycan biosynthesis; glycogen biosynthesis.</text>
</comment>
<keyword evidence="7 16" id="KW-0808">Transferase</keyword>
<name>A0A0U4CZU9_9ACTN</name>
<keyword evidence="11" id="KW-0320">Glycogen biosynthesis</keyword>
<dbReference type="EMBL" id="CP011502">
    <property type="protein sequence ID" value="ALX06125.1"/>
    <property type="molecule type" value="Genomic_DNA"/>
</dbReference>
<evidence type="ECO:0000256" key="1">
    <source>
        <dbReference type="ARBA" id="ARBA00004964"/>
    </source>
</evidence>
<keyword evidence="6" id="KW-0321">Glycogen metabolism</keyword>
<evidence type="ECO:0000256" key="3">
    <source>
        <dbReference type="ARBA" id="ARBA00011245"/>
    </source>
</evidence>
<protein>
    <recommendedName>
        <fullName evidence="5">Maltokinase</fullName>
        <ecNumber evidence="4">2.7.1.175</ecNumber>
    </recommendedName>
    <alternativeName>
        <fullName evidence="13">Maltose-1-phosphate synthase</fullName>
    </alternativeName>
</protein>
<keyword evidence="9" id="KW-0418">Kinase</keyword>
<evidence type="ECO:0000256" key="7">
    <source>
        <dbReference type="ARBA" id="ARBA00022679"/>
    </source>
</evidence>
<dbReference type="PATRIC" id="fig|2041.4.peg.3382"/>
<evidence type="ECO:0000256" key="6">
    <source>
        <dbReference type="ARBA" id="ARBA00022600"/>
    </source>
</evidence>
<comment type="similarity">
    <text evidence="2">Belongs to the aminoglycoside phosphotransferase family.</text>
</comment>
<dbReference type="Gene3D" id="3.90.1200.10">
    <property type="match status" value="1"/>
</dbReference>
<dbReference type="OrthoDB" id="3787729at2"/>
<dbReference type="Proteomes" id="UP000067689">
    <property type="component" value="Chromosome"/>
</dbReference>
<keyword evidence="8" id="KW-0547">Nucleotide-binding</keyword>
<dbReference type="SUPFAM" id="SSF56112">
    <property type="entry name" value="Protein kinase-like (PK-like)"/>
    <property type="match status" value="1"/>
</dbReference>
<dbReference type="GO" id="GO:0005978">
    <property type="term" value="P:glycogen biosynthetic process"/>
    <property type="evidence" value="ECO:0007669"/>
    <property type="project" value="UniProtKB-UniPathway"/>
</dbReference>
<proteinExistence type="inferred from homology"/>
<evidence type="ECO:0000256" key="12">
    <source>
        <dbReference type="ARBA" id="ARBA00023277"/>
    </source>
</evidence>
<reference evidence="16 17" key="1">
    <citation type="journal article" date="1991" name="Int. J. Syst. Bacteriol.">
        <title>Description of the erythromycin-producing bacterium Arthrobacter sp. strain NRRL B-3381 as Aeromicrobium erythreum gen. nov., sp. nov.</title>
        <authorList>
            <person name="Miller E.S."/>
            <person name="Woese C.R."/>
            <person name="Brenner S."/>
        </authorList>
    </citation>
    <scope>NUCLEOTIDE SEQUENCE [LARGE SCALE GENOMIC DNA]</scope>
    <source>
        <strain evidence="16 17">AR18</strain>
    </source>
</reference>
<comment type="catalytic activity">
    <reaction evidence="14">
        <text>D-maltose + ATP = alpha-maltose 1-phosphate + ADP + H(+)</text>
        <dbReference type="Rhea" id="RHEA:31915"/>
        <dbReference type="ChEBI" id="CHEBI:15378"/>
        <dbReference type="ChEBI" id="CHEBI:17306"/>
        <dbReference type="ChEBI" id="CHEBI:30616"/>
        <dbReference type="ChEBI" id="CHEBI:63576"/>
        <dbReference type="ChEBI" id="CHEBI:456216"/>
        <dbReference type="EC" id="2.7.1.175"/>
    </reaction>
</comment>
<dbReference type="GO" id="GO:0005524">
    <property type="term" value="F:ATP binding"/>
    <property type="evidence" value="ECO:0007669"/>
    <property type="project" value="UniProtKB-KW"/>
</dbReference>
<evidence type="ECO:0000256" key="11">
    <source>
        <dbReference type="ARBA" id="ARBA00023056"/>
    </source>
</evidence>
<keyword evidence="10" id="KW-0067">ATP-binding</keyword>
<dbReference type="InterPro" id="IPR011009">
    <property type="entry name" value="Kinase-like_dom_sf"/>
</dbReference>
<keyword evidence="17" id="KW-1185">Reference proteome</keyword>
<evidence type="ECO:0000313" key="16">
    <source>
        <dbReference type="EMBL" id="ALX06125.1"/>
    </source>
</evidence>
<accession>A0A0U4CZU9</accession>
<keyword evidence="12" id="KW-0119">Carbohydrate metabolism</keyword>
<gene>
    <name evidence="16" type="ORF">AERYTH_16180</name>
</gene>
<dbReference type="EC" id="2.7.1.175" evidence="4"/>
<evidence type="ECO:0000256" key="4">
    <source>
        <dbReference type="ARBA" id="ARBA00011962"/>
    </source>
</evidence>
<dbReference type="UniPathway" id="UPA00164"/>
<dbReference type="GO" id="GO:0016301">
    <property type="term" value="F:kinase activity"/>
    <property type="evidence" value="ECO:0007669"/>
    <property type="project" value="UniProtKB-KW"/>
</dbReference>
<dbReference type="Pfam" id="PF18085">
    <property type="entry name" value="Mak_N_cap"/>
    <property type="match status" value="1"/>
</dbReference>
<evidence type="ECO:0000256" key="13">
    <source>
        <dbReference type="ARBA" id="ARBA00031251"/>
    </source>
</evidence>
<dbReference type="RefSeq" id="WP_067860764.1">
    <property type="nucleotide sequence ID" value="NZ_CP011502.1"/>
</dbReference>
<evidence type="ECO:0000256" key="14">
    <source>
        <dbReference type="ARBA" id="ARBA00049067"/>
    </source>
</evidence>
<evidence type="ECO:0000256" key="2">
    <source>
        <dbReference type="ARBA" id="ARBA00006219"/>
    </source>
</evidence>
<evidence type="ECO:0000256" key="9">
    <source>
        <dbReference type="ARBA" id="ARBA00022777"/>
    </source>
</evidence>
<feature type="domain" description="Maltokinase N-terminal cap" evidence="15">
    <location>
        <begin position="20"/>
        <end position="102"/>
    </location>
</feature>
<dbReference type="KEGG" id="aer:AERYTH_16180"/>
<sequence length="461" mass="49794">MSQPVTQHDVDQVAAALPGWLPSQRWFGGKDREVTSVRALDWTVVEDGDPALVHLVVEVGQDDRTEPYQLLLGRRSDGLPDVPATAAIGVEDGPVWYEASGDADLTGVLLDHVAAGDVVGDLRFEPEPGAELVTGLRAHPITSEQSNTSLVYGGQYILKLFRRLTPGTNKDLVLHRALREVGSSHVAEPLGAISGTLGDDEVTFAMLQRFLPDAADGWVMATTSVRDYMADDAGLPPGDLGGDFAGEAYRLGRAVADVHADLARALGTETAAGDDLARTVEAMERRLDRVAAAVPALREHTDGIRDAFHAVVDVELRLPLQPVHGDLHLGQVLRTVSGWLVLDFEGEPAASLAERSALRSPLRDVAGMLRSFDYAAHQLLVGQPHDDARRERADAWAVHNRTAFCDGYAKAAGHDPRDEAVLLRGLELDKAVYEVGYEHANRPDWTDVPLGSIARILTEEA</sequence>
<evidence type="ECO:0000256" key="8">
    <source>
        <dbReference type="ARBA" id="ARBA00022741"/>
    </source>
</evidence>
<organism evidence="16 17">
    <name type="scientific">Aeromicrobium erythreum</name>
    <dbReference type="NCBI Taxonomy" id="2041"/>
    <lineage>
        <taxon>Bacteria</taxon>
        <taxon>Bacillati</taxon>
        <taxon>Actinomycetota</taxon>
        <taxon>Actinomycetes</taxon>
        <taxon>Propionibacteriales</taxon>
        <taxon>Nocardioidaceae</taxon>
        <taxon>Aeromicrobium</taxon>
    </lineage>
</organism>
<dbReference type="STRING" id="2041.AERYTH_16180"/>